<gene>
    <name evidence="8" type="ORF">ACJDU8_25365</name>
</gene>
<protein>
    <recommendedName>
        <fullName evidence="2">histidine kinase</fullName>
        <ecNumber evidence="2">2.7.13.3</ecNumber>
    </recommendedName>
</protein>
<dbReference type="SMART" id="SM00387">
    <property type="entry name" value="HATPase_c"/>
    <property type="match status" value="1"/>
</dbReference>
<dbReference type="Gene3D" id="3.30.565.10">
    <property type="entry name" value="Histidine kinase-like ATPase, C-terminal domain"/>
    <property type="match status" value="1"/>
</dbReference>
<dbReference type="InterPro" id="IPR003594">
    <property type="entry name" value="HATPase_dom"/>
</dbReference>
<dbReference type="EC" id="2.7.13.3" evidence="2"/>
<proteinExistence type="predicted"/>
<reference evidence="8 9" key="1">
    <citation type="submission" date="2024-11" db="EMBL/GenBank/DDBJ databases">
        <authorList>
            <person name="Heng Y.C."/>
            <person name="Lim A.C.H."/>
            <person name="Lee J.K.Y."/>
            <person name="Kittelmann S."/>
        </authorList>
    </citation>
    <scope>NUCLEOTIDE SEQUENCE [LARGE SCALE GENOMIC DNA]</scope>
    <source>
        <strain evidence="8 9">WILCCON 0269</strain>
    </source>
</reference>
<dbReference type="Pfam" id="PF00512">
    <property type="entry name" value="HisKA"/>
    <property type="match status" value="1"/>
</dbReference>
<dbReference type="InterPro" id="IPR005467">
    <property type="entry name" value="His_kinase_dom"/>
</dbReference>
<comment type="caution">
    <text evidence="8">The sequence shown here is derived from an EMBL/GenBank/DDBJ whole genome shotgun (WGS) entry which is preliminary data.</text>
</comment>
<dbReference type="InterPro" id="IPR036890">
    <property type="entry name" value="HATPase_C_sf"/>
</dbReference>
<name>A0ABW8SST8_9CLOT</name>
<comment type="catalytic activity">
    <reaction evidence="1">
        <text>ATP + protein L-histidine = ADP + protein N-phospho-L-histidine.</text>
        <dbReference type="EC" id="2.7.13.3"/>
    </reaction>
</comment>
<dbReference type="Gene3D" id="3.30.450.20">
    <property type="entry name" value="PAS domain"/>
    <property type="match status" value="1"/>
</dbReference>
<dbReference type="InterPro" id="IPR003661">
    <property type="entry name" value="HisK_dim/P_dom"/>
</dbReference>
<dbReference type="RefSeq" id="WP_406794963.1">
    <property type="nucleotide sequence ID" value="NZ_JBJHZX010000110.1"/>
</dbReference>
<dbReference type="CDD" id="cd00082">
    <property type="entry name" value="HisKA"/>
    <property type="match status" value="1"/>
</dbReference>
<dbReference type="InterPro" id="IPR004358">
    <property type="entry name" value="Sig_transdc_His_kin-like_C"/>
</dbReference>
<evidence type="ECO:0000256" key="4">
    <source>
        <dbReference type="ARBA" id="ARBA00022679"/>
    </source>
</evidence>
<evidence type="ECO:0000313" key="8">
    <source>
        <dbReference type="EMBL" id="MFL0198851.1"/>
    </source>
</evidence>
<dbReference type="Proteomes" id="UP001623660">
    <property type="component" value="Unassembled WGS sequence"/>
</dbReference>
<dbReference type="PROSITE" id="PS50109">
    <property type="entry name" value="HIS_KIN"/>
    <property type="match status" value="1"/>
</dbReference>
<dbReference type="SUPFAM" id="SSF55874">
    <property type="entry name" value="ATPase domain of HSP90 chaperone/DNA topoisomerase II/histidine kinase"/>
    <property type="match status" value="1"/>
</dbReference>
<dbReference type="PANTHER" id="PTHR43711:SF26">
    <property type="entry name" value="SENSOR HISTIDINE KINASE RCSC"/>
    <property type="match status" value="1"/>
</dbReference>
<dbReference type="PRINTS" id="PR00344">
    <property type="entry name" value="BCTRLSENSOR"/>
</dbReference>
<keyword evidence="3" id="KW-0597">Phosphoprotein</keyword>
<dbReference type="EMBL" id="JBJHZX010000110">
    <property type="protein sequence ID" value="MFL0198851.1"/>
    <property type="molecule type" value="Genomic_DNA"/>
</dbReference>
<sequence>MLTNLIDNLHLPIVRMSYPELIITDINQKQYNIFKSLKPQVNSKNDIIGKCYSDFIAKNDDSYDVVKYIREEVTKKKIPCLKQKKCNISGEEMFVTTLYQAVVGHRGEIEEIVGIAFEVTAEVKSNINMQNTLKMQEEFTANISHELKTPLNVIYSTVQLFNMYCSNGSLDERKDSIIKYIESIKQNSYRLAKLVNNIVDISKIDAGYFELNLSNNNIVEVVEEIVMSVTNYTDNKGMNIIFDTDIEERIISCDVEKIERLVLNLISNAIKFSNEGDGILVAIKNANEFVEISVKDTGIGIENKHLDIIFDRFKQVNKSLSRNAEGTGIGLNLVKSIVELHGGRIYVESELGKGSKFTVVLPVQKVIQENVLSSNKIRNRSDSIQIEFSDIN</sequence>
<evidence type="ECO:0000256" key="3">
    <source>
        <dbReference type="ARBA" id="ARBA00022553"/>
    </source>
</evidence>
<evidence type="ECO:0000256" key="6">
    <source>
        <dbReference type="ARBA" id="ARBA00023012"/>
    </source>
</evidence>
<accession>A0ABW8SST8</accession>
<evidence type="ECO:0000259" key="7">
    <source>
        <dbReference type="PROSITE" id="PS50109"/>
    </source>
</evidence>
<keyword evidence="6" id="KW-0902">Two-component regulatory system</keyword>
<feature type="domain" description="Histidine kinase" evidence="7">
    <location>
        <begin position="142"/>
        <end position="365"/>
    </location>
</feature>
<keyword evidence="9" id="KW-1185">Reference proteome</keyword>
<evidence type="ECO:0000256" key="1">
    <source>
        <dbReference type="ARBA" id="ARBA00000085"/>
    </source>
</evidence>
<evidence type="ECO:0000313" key="9">
    <source>
        <dbReference type="Proteomes" id="UP001623660"/>
    </source>
</evidence>
<evidence type="ECO:0000256" key="2">
    <source>
        <dbReference type="ARBA" id="ARBA00012438"/>
    </source>
</evidence>
<dbReference type="Gene3D" id="1.10.287.130">
    <property type="match status" value="1"/>
</dbReference>
<dbReference type="InterPro" id="IPR036097">
    <property type="entry name" value="HisK_dim/P_sf"/>
</dbReference>
<dbReference type="Pfam" id="PF02518">
    <property type="entry name" value="HATPase_c"/>
    <property type="match status" value="1"/>
</dbReference>
<keyword evidence="4" id="KW-0808">Transferase</keyword>
<dbReference type="SUPFAM" id="SSF47384">
    <property type="entry name" value="Homodimeric domain of signal transducing histidine kinase"/>
    <property type="match status" value="1"/>
</dbReference>
<dbReference type="PANTHER" id="PTHR43711">
    <property type="entry name" value="TWO-COMPONENT HISTIDINE KINASE"/>
    <property type="match status" value="1"/>
</dbReference>
<dbReference type="GO" id="GO:0016301">
    <property type="term" value="F:kinase activity"/>
    <property type="evidence" value="ECO:0007669"/>
    <property type="project" value="UniProtKB-KW"/>
</dbReference>
<organism evidence="8 9">
    <name type="scientific">Candidatus Clostridium eludens</name>
    <dbReference type="NCBI Taxonomy" id="3381663"/>
    <lineage>
        <taxon>Bacteria</taxon>
        <taxon>Bacillati</taxon>
        <taxon>Bacillota</taxon>
        <taxon>Clostridia</taxon>
        <taxon>Eubacteriales</taxon>
        <taxon>Clostridiaceae</taxon>
        <taxon>Clostridium</taxon>
    </lineage>
</organism>
<evidence type="ECO:0000256" key="5">
    <source>
        <dbReference type="ARBA" id="ARBA00022777"/>
    </source>
</evidence>
<dbReference type="SMART" id="SM00388">
    <property type="entry name" value="HisKA"/>
    <property type="match status" value="1"/>
</dbReference>
<dbReference type="InterPro" id="IPR050736">
    <property type="entry name" value="Sensor_HK_Regulatory"/>
</dbReference>
<keyword evidence="5 8" id="KW-0418">Kinase</keyword>